<reference evidence="2 3" key="1">
    <citation type="submission" date="2007-06" db="EMBL/GenBank/DDBJ databases">
        <authorList>
            <person name="Shimkets L."/>
            <person name="Ferriera S."/>
            <person name="Johnson J."/>
            <person name="Kravitz S."/>
            <person name="Beeson K."/>
            <person name="Sutton G."/>
            <person name="Rogers Y.-H."/>
            <person name="Friedman R."/>
            <person name="Frazier M."/>
            <person name="Venter J.C."/>
        </authorList>
    </citation>
    <scope>NUCLEOTIDE SEQUENCE [LARGE SCALE GENOMIC DNA]</scope>
    <source>
        <strain evidence="2 3">SIR-1</strain>
    </source>
</reference>
<gene>
    <name evidence="2" type="ORF">PPSIR1_26823</name>
</gene>
<dbReference type="Proteomes" id="UP000005801">
    <property type="component" value="Unassembled WGS sequence"/>
</dbReference>
<evidence type="ECO:0000256" key="1">
    <source>
        <dbReference type="SAM" id="MobiDB-lite"/>
    </source>
</evidence>
<accession>A6GD68</accession>
<evidence type="ECO:0000313" key="2">
    <source>
        <dbReference type="EMBL" id="EDM76143.1"/>
    </source>
</evidence>
<feature type="region of interest" description="Disordered" evidence="1">
    <location>
        <begin position="1"/>
        <end position="22"/>
    </location>
</feature>
<dbReference type="EMBL" id="ABCS01000071">
    <property type="protein sequence ID" value="EDM76143.1"/>
    <property type="molecule type" value="Genomic_DNA"/>
</dbReference>
<organism evidence="2 3">
    <name type="scientific">Plesiocystis pacifica SIR-1</name>
    <dbReference type="NCBI Taxonomy" id="391625"/>
    <lineage>
        <taxon>Bacteria</taxon>
        <taxon>Pseudomonadati</taxon>
        <taxon>Myxococcota</taxon>
        <taxon>Polyangia</taxon>
        <taxon>Nannocystales</taxon>
        <taxon>Nannocystaceae</taxon>
        <taxon>Plesiocystis</taxon>
    </lineage>
</organism>
<dbReference type="AlphaFoldDB" id="A6GD68"/>
<protein>
    <submittedName>
        <fullName evidence="2">Uncharacterized protein</fullName>
    </submittedName>
</protein>
<dbReference type="RefSeq" id="WP_006974659.1">
    <property type="nucleotide sequence ID" value="NZ_ABCS01000071.1"/>
</dbReference>
<dbReference type="OrthoDB" id="5242130at2"/>
<evidence type="ECO:0000313" key="3">
    <source>
        <dbReference type="Proteomes" id="UP000005801"/>
    </source>
</evidence>
<name>A6GD68_9BACT</name>
<keyword evidence="3" id="KW-1185">Reference proteome</keyword>
<sequence length="453" mass="49379">ETDTDTGTGTGTGTEPTIEPFDPLAPGELPCAAAEWSPDAFIALITGESTAHLLRGDGTTLALDTSLPDAAPDAELRVATGNAGDWIITVSYDDVDGLEHDLARYRGWSRSTGALMWEHVEAGTETEPAGSWVRVSEDGRFIVMLPGEGDTSWGRAMDAFGVIGTFYCSAISPIAPDDWHACVGGDDFEPSWFNAVLSDYAGGGQLYDYEFFAGYDVLPDGTFVYLGHVEGAPDTFPLVEERLDELTIHPLSEAQPYFADPDWSLGSTGLPERWLSFQREDEFHLLRFGEGDELLETLVMFAPPGTDNDPHFWTFTDEGAPLVLWSEGGAWTARIHVEAGLWAPAPMLHPSTGAYFERAWIEDGTMVMTARIQDPQALEPPGGTVHGPSLQLSRPSAGTKLVIQPFVAFPRLTAEGQCVARPQGEDPELPWRIDDLENQLFFEVPEPGTLDWL</sequence>
<proteinExistence type="predicted"/>
<comment type="caution">
    <text evidence="2">The sequence shown here is derived from an EMBL/GenBank/DDBJ whole genome shotgun (WGS) entry which is preliminary data.</text>
</comment>
<feature type="non-terminal residue" evidence="2">
    <location>
        <position position="1"/>
    </location>
</feature>